<comment type="caution">
    <text evidence="10">The sequence shown here is derived from an EMBL/GenBank/DDBJ whole genome shotgun (WGS) entry which is preliminary data.</text>
</comment>
<dbReference type="PROSITE" id="PS50893">
    <property type="entry name" value="ABC_TRANSPORTER_2"/>
    <property type="match status" value="1"/>
</dbReference>
<proteinExistence type="predicted"/>
<dbReference type="PROSITE" id="PS00211">
    <property type="entry name" value="ABC_TRANSPORTER_1"/>
    <property type="match status" value="1"/>
</dbReference>
<evidence type="ECO:0000256" key="7">
    <source>
        <dbReference type="SAM" id="Phobius"/>
    </source>
</evidence>
<organism evidence="10 11">
    <name type="scientific">Pseudoalteromonas lipolytica</name>
    <dbReference type="NCBI Taxonomy" id="570156"/>
    <lineage>
        <taxon>Bacteria</taxon>
        <taxon>Pseudomonadati</taxon>
        <taxon>Pseudomonadota</taxon>
        <taxon>Gammaproteobacteria</taxon>
        <taxon>Alteromonadales</taxon>
        <taxon>Pseudoalteromonadaceae</taxon>
        <taxon>Pseudoalteromonas</taxon>
    </lineage>
</organism>
<dbReference type="STRING" id="570156.AOG27_11175"/>
<feature type="transmembrane region" description="Helical" evidence="7">
    <location>
        <begin position="279"/>
        <end position="303"/>
    </location>
</feature>
<feature type="transmembrane region" description="Helical" evidence="7">
    <location>
        <begin position="132"/>
        <end position="155"/>
    </location>
</feature>
<dbReference type="InterPro" id="IPR003439">
    <property type="entry name" value="ABC_transporter-like_ATP-bd"/>
</dbReference>
<evidence type="ECO:0000259" key="9">
    <source>
        <dbReference type="PROSITE" id="PS50929"/>
    </source>
</evidence>
<dbReference type="InterPro" id="IPR011527">
    <property type="entry name" value="ABC1_TM_dom"/>
</dbReference>
<dbReference type="AlphaFoldDB" id="A0A0P7E010"/>
<feature type="transmembrane region" description="Helical" evidence="7">
    <location>
        <begin position="41"/>
        <end position="71"/>
    </location>
</feature>
<dbReference type="InterPro" id="IPR027417">
    <property type="entry name" value="P-loop_NTPase"/>
</dbReference>
<feature type="domain" description="ABC transmembrane type-1" evidence="9">
    <location>
        <begin position="23"/>
        <end position="305"/>
    </location>
</feature>
<keyword evidence="5 7" id="KW-1133">Transmembrane helix</keyword>
<keyword evidence="3" id="KW-0547">Nucleotide-binding</keyword>
<dbReference type="GO" id="GO:0034775">
    <property type="term" value="P:glutathione transmembrane transport"/>
    <property type="evidence" value="ECO:0007669"/>
    <property type="project" value="InterPro"/>
</dbReference>
<dbReference type="SUPFAM" id="SSF90123">
    <property type="entry name" value="ABC transporter transmembrane region"/>
    <property type="match status" value="1"/>
</dbReference>
<dbReference type="SUPFAM" id="SSF52540">
    <property type="entry name" value="P-loop containing nucleoside triphosphate hydrolases"/>
    <property type="match status" value="1"/>
</dbReference>
<dbReference type="InterPro" id="IPR036640">
    <property type="entry name" value="ABC1_TM_sf"/>
</dbReference>
<evidence type="ECO:0000313" key="11">
    <source>
        <dbReference type="Proteomes" id="UP000050378"/>
    </source>
</evidence>
<dbReference type="PROSITE" id="PS50929">
    <property type="entry name" value="ABC_TM1F"/>
    <property type="match status" value="1"/>
</dbReference>
<sequence>MHNFIRLLKLCKPHTGMLLLGAFLASLTVLANVGLLAISGWFLAAMAAAGIAGVQMNYFTPAGVIRFLAIVRTASRYGERMITHNATFLLLSEIRVNMFKTLSQLNNVDLAMSRSSDLFNRLQNDVDALDKFYLNVLLPIIVALFSIPIVMAFMAMYNADVALVCFTSLMIIGVLLPTLLSHKLHQQADNETLLSAELRSELADTLSGARELAVYQAHAAQLAHCDSLSKQYNSQLYNRHKAIANSNGLNTLVIQLTMLASVFMIIPLVAIGSMKNVELAMLALFVLASFETVLTLPTAFIELPLTLSAAKRLFDLEDKHNSLAEKPNNLDDQLANQLADKSGLGLELSEVNYQYLGAKSKALSNINFAITPGSKVALVGASGSGKTTLVNLLTGLWPLQSGSLKLTTKQDNFELESLSTSTRFKQLTIVAQQHHIFDGTLRENLRYAAFDATDEMLIEACENAELGSWLKNLKAGLNTRLGTAGRKLSHGQSRRIAIAQALLRQGNLIILDEPTESLDNHTEQNLLTTLERIWADKTMLTITHDPAMLSRVDKVIWLEQGQVRAFASHAELMANEADYVELITRF</sequence>
<dbReference type="GO" id="GO:0034040">
    <property type="term" value="F:ATPase-coupled lipid transmembrane transporter activity"/>
    <property type="evidence" value="ECO:0007669"/>
    <property type="project" value="TreeGrafter"/>
</dbReference>
<keyword evidence="4 10" id="KW-0067">ATP-binding</keyword>
<dbReference type="Pfam" id="PF00664">
    <property type="entry name" value="ABC_membrane"/>
    <property type="match status" value="1"/>
</dbReference>
<dbReference type="SMART" id="SM00382">
    <property type="entry name" value="AAA"/>
    <property type="match status" value="1"/>
</dbReference>
<dbReference type="RefSeq" id="WP_054553110.1">
    <property type="nucleotide sequence ID" value="NZ_LJTC01000007.1"/>
</dbReference>
<dbReference type="InterPro" id="IPR003593">
    <property type="entry name" value="AAA+_ATPase"/>
</dbReference>
<dbReference type="Gene3D" id="3.40.50.300">
    <property type="entry name" value="P-loop containing nucleotide triphosphate hydrolases"/>
    <property type="match status" value="1"/>
</dbReference>
<evidence type="ECO:0000259" key="8">
    <source>
        <dbReference type="PROSITE" id="PS50893"/>
    </source>
</evidence>
<dbReference type="PANTHER" id="PTHR24221">
    <property type="entry name" value="ATP-BINDING CASSETTE SUB-FAMILY B"/>
    <property type="match status" value="1"/>
</dbReference>
<dbReference type="OrthoDB" id="9802264at2"/>
<dbReference type="GO" id="GO:0045454">
    <property type="term" value="P:cell redox homeostasis"/>
    <property type="evidence" value="ECO:0007669"/>
    <property type="project" value="InterPro"/>
</dbReference>
<evidence type="ECO:0000256" key="6">
    <source>
        <dbReference type="ARBA" id="ARBA00023136"/>
    </source>
</evidence>
<comment type="subcellular location">
    <subcellularLocation>
        <location evidence="1">Cell membrane</location>
        <topology evidence="1">Multi-pass membrane protein</topology>
    </subcellularLocation>
</comment>
<feature type="transmembrane region" description="Helical" evidence="7">
    <location>
        <begin position="161"/>
        <end position="180"/>
    </location>
</feature>
<name>A0A0P7E010_9GAMM</name>
<evidence type="ECO:0000256" key="2">
    <source>
        <dbReference type="ARBA" id="ARBA00022692"/>
    </source>
</evidence>
<dbReference type="InterPro" id="IPR014223">
    <property type="entry name" value="ABC_CydC/D"/>
</dbReference>
<keyword evidence="2 7" id="KW-0812">Transmembrane</keyword>
<reference evidence="10 11" key="1">
    <citation type="submission" date="2015-09" db="EMBL/GenBank/DDBJ databases">
        <title>Draft Genome Sequence of Pseudoalteromonas lipolytica UCD-48B.</title>
        <authorList>
            <person name="Krusor M."/>
            <person name="Coil D.A."/>
            <person name="Lang J.M."/>
            <person name="Eisen J.A."/>
            <person name="Alexiev A."/>
        </authorList>
    </citation>
    <scope>NUCLEOTIDE SEQUENCE [LARGE SCALE GENOMIC DNA]</scope>
    <source>
        <strain evidence="10 11">UCD-48B</strain>
    </source>
</reference>
<dbReference type="InterPro" id="IPR017871">
    <property type="entry name" value="ABC_transporter-like_CS"/>
</dbReference>
<dbReference type="PANTHER" id="PTHR24221:SF653">
    <property type="entry name" value="TRANSPORT ATP-BINDING PROTEIN CYDC"/>
    <property type="match status" value="1"/>
</dbReference>
<dbReference type="GO" id="GO:0016887">
    <property type="term" value="F:ATP hydrolysis activity"/>
    <property type="evidence" value="ECO:0007669"/>
    <property type="project" value="InterPro"/>
</dbReference>
<dbReference type="CDD" id="cd18585">
    <property type="entry name" value="ABC_6TM_CydC"/>
    <property type="match status" value="1"/>
</dbReference>
<feature type="domain" description="ABC transporter" evidence="8">
    <location>
        <begin position="346"/>
        <end position="585"/>
    </location>
</feature>
<evidence type="ECO:0000256" key="1">
    <source>
        <dbReference type="ARBA" id="ARBA00004651"/>
    </source>
</evidence>
<dbReference type="Gene3D" id="1.20.1560.10">
    <property type="entry name" value="ABC transporter type 1, transmembrane domain"/>
    <property type="match status" value="1"/>
</dbReference>
<dbReference type="GO" id="GO:0140359">
    <property type="term" value="F:ABC-type transporter activity"/>
    <property type="evidence" value="ECO:0007669"/>
    <property type="project" value="InterPro"/>
</dbReference>
<dbReference type="Proteomes" id="UP000050378">
    <property type="component" value="Unassembled WGS sequence"/>
</dbReference>
<evidence type="ECO:0000256" key="3">
    <source>
        <dbReference type="ARBA" id="ARBA00022741"/>
    </source>
</evidence>
<dbReference type="NCBIfam" id="TIGR02868">
    <property type="entry name" value="CydC"/>
    <property type="match status" value="1"/>
</dbReference>
<evidence type="ECO:0000256" key="5">
    <source>
        <dbReference type="ARBA" id="ARBA00022989"/>
    </source>
</evidence>
<evidence type="ECO:0000313" key="10">
    <source>
        <dbReference type="EMBL" id="KPM83211.1"/>
    </source>
</evidence>
<dbReference type="Pfam" id="PF00005">
    <property type="entry name" value="ABC_tran"/>
    <property type="match status" value="1"/>
</dbReference>
<protein>
    <submittedName>
        <fullName evidence="10">Cysteine ABC transporter ATP-binding protein</fullName>
    </submittedName>
</protein>
<dbReference type="EMBL" id="LJTC01000007">
    <property type="protein sequence ID" value="KPM83211.1"/>
    <property type="molecule type" value="Genomic_DNA"/>
</dbReference>
<keyword evidence="6 7" id="KW-0472">Membrane</keyword>
<accession>A0A0P7E010</accession>
<evidence type="ECO:0000256" key="4">
    <source>
        <dbReference type="ARBA" id="ARBA00022840"/>
    </source>
</evidence>
<feature type="transmembrane region" description="Helical" evidence="7">
    <location>
        <begin position="249"/>
        <end position="273"/>
    </location>
</feature>
<dbReference type="GO" id="GO:0005524">
    <property type="term" value="F:ATP binding"/>
    <property type="evidence" value="ECO:0007669"/>
    <property type="project" value="UniProtKB-KW"/>
</dbReference>
<dbReference type="GO" id="GO:0005886">
    <property type="term" value="C:plasma membrane"/>
    <property type="evidence" value="ECO:0007669"/>
    <property type="project" value="UniProtKB-SubCell"/>
</dbReference>
<gene>
    <name evidence="10" type="ORF">AOG27_11175</name>
</gene>
<dbReference type="PATRIC" id="fig|570156.3.peg.3328"/>
<dbReference type="InterPro" id="IPR039421">
    <property type="entry name" value="Type_1_exporter"/>
</dbReference>